<accession>A0AAD1U9M6</accession>
<name>A0AAD1U9M6_EUPCR</name>
<dbReference type="AlphaFoldDB" id="A0AAD1U9M6"/>
<sequence>MSIIEKEASDREISTPHVFVSSMRKQSITREKTRTVHRARRAKKIQGLMSFKLSKPLDLKNFTMKDRLEEKLFYYYGNYNKSGFTFDEYMGFEEIGHELFDINEGNGLRKRKVIPKKNPNWSRIADLILKWKGKSFARALKRINNAYSLLNNYDSLEKLREIENDNAAKPEKKISFKKLLKKNKDLKIEIGHEKRDVSEVISKCIYNKVEKLKNKPSLFKKVTTFSFSPKKNSNLSRKTSSIQPRQRDIKNLSSCRERKLKKARMRRRRSKKTRSVDMEIRLEKIEEDNEDKKAEPNKFLDMAKFLACKRAYERRSVVSNYSAKRKQTRRKIKTGSVHDNSKNSYNDSSYIAKTSPNSIKQSHIQSGLKDLSIFNVESPLETCNLDNRPNTVMGGREIKEENVSEKSIINYKMQYLKDYSNKLNAKKIKSSKFSQRRKSTQAKKISSFKMPASKNGFQTIRKSVVSKQSIGSTYLSSKANPGHLYSSTQPHLHSYLP</sequence>
<evidence type="ECO:0000313" key="3">
    <source>
        <dbReference type="Proteomes" id="UP001295684"/>
    </source>
</evidence>
<evidence type="ECO:0000256" key="1">
    <source>
        <dbReference type="SAM" id="MobiDB-lite"/>
    </source>
</evidence>
<feature type="region of interest" description="Disordered" evidence="1">
    <location>
        <begin position="320"/>
        <end position="347"/>
    </location>
</feature>
<dbReference type="EMBL" id="CAMPGE010006057">
    <property type="protein sequence ID" value="CAI2364902.1"/>
    <property type="molecule type" value="Genomic_DNA"/>
</dbReference>
<reference evidence="2" key="1">
    <citation type="submission" date="2023-07" db="EMBL/GenBank/DDBJ databases">
        <authorList>
            <consortium name="AG Swart"/>
            <person name="Singh M."/>
            <person name="Singh A."/>
            <person name="Seah K."/>
            <person name="Emmerich C."/>
        </authorList>
    </citation>
    <scope>NUCLEOTIDE SEQUENCE</scope>
    <source>
        <strain evidence="2">DP1</strain>
    </source>
</reference>
<organism evidence="2 3">
    <name type="scientific">Euplotes crassus</name>
    <dbReference type="NCBI Taxonomy" id="5936"/>
    <lineage>
        <taxon>Eukaryota</taxon>
        <taxon>Sar</taxon>
        <taxon>Alveolata</taxon>
        <taxon>Ciliophora</taxon>
        <taxon>Intramacronucleata</taxon>
        <taxon>Spirotrichea</taxon>
        <taxon>Hypotrichia</taxon>
        <taxon>Euplotida</taxon>
        <taxon>Euplotidae</taxon>
        <taxon>Moneuplotes</taxon>
    </lineage>
</organism>
<proteinExistence type="predicted"/>
<keyword evidence="3" id="KW-1185">Reference proteome</keyword>
<gene>
    <name evidence="2" type="ORF">ECRASSUSDP1_LOCUS6252</name>
</gene>
<protein>
    <submittedName>
        <fullName evidence="2">Uncharacterized protein</fullName>
    </submittedName>
</protein>
<dbReference type="Proteomes" id="UP001295684">
    <property type="component" value="Unassembled WGS sequence"/>
</dbReference>
<comment type="caution">
    <text evidence="2">The sequence shown here is derived from an EMBL/GenBank/DDBJ whole genome shotgun (WGS) entry which is preliminary data.</text>
</comment>
<evidence type="ECO:0000313" key="2">
    <source>
        <dbReference type="EMBL" id="CAI2364902.1"/>
    </source>
</evidence>
<feature type="compositionally biased region" description="Basic residues" evidence="1">
    <location>
        <begin position="323"/>
        <end position="333"/>
    </location>
</feature>